<proteinExistence type="predicted"/>
<feature type="domain" description="O-antigen ligase-related" evidence="6">
    <location>
        <begin position="140"/>
        <end position="272"/>
    </location>
</feature>
<gene>
    <name evidence="7" type="ORF">G3T16_11630</name>
</gene>
<evidence type="ECO:0000256" key="5">
    <source>
        <dbReference type="SAM" id="Phobius"/>
    </source>
</evidence>
<feature type="transmembrane region" description="Helical" evidence="5">
    <location>
        <begin position="297"/>
        <end position="315"/>
    </location>
</feature>
<keyword evidence="8" id="KW-1185">Reference proteome</keyword>
<feature type="transmembrane region" description="Helical" evidence="5">
    <location>
        <begin position="321"/>
        <end position="339"/>
    </location>
</feature>
<feature type="transmembrane region" description="Helical" evidence="5">
    <location>
        <begin position="108"/>
        <end position="126"/>
    </location>
</feature>
<feature type="transmembrane region" description="Helical" evidence="5">
    <location>
        <begin position="133"/>
        <end position="151"/>
    </location>
</feature>
<evidence type="ECO:0000313" key="7">
    <source>
        <dbReference type="EMBL" id="QIB65973.1"/>
    </source>
</evidence>
<name>A0A6C0U2D2_9GAMM</name>
<comment type="subcellular location">
    <subcellularLocation>
        <location evidence="1">Membrane</location>
        <topology evidence="1">Multi-pass membrane protein</topology>
    </subcellularLocation>
</comment>
<dbReference type="Pfam" id="PF04932">
    <property type="entry name" value="Wzy_C"/>
    <property type="match status" value="1"/>
</dbReference>
<evidence type="ECO:0000259" key="6">
    <source>
        <dbReference type="Pfam" id="PF04932"/>
    </source>
</evidence>
<dbReference type="InterPro" id="IPR007016">
    <property type="entry name" value="O-antigen_ligase-rel_domated"/>
</dbReference>
<reference evidence="7 8" key="1">
    <citation type="submission" date="2020-02" db="EMBL/GenBank/DDBJ databases">
        <title>Genome sequencing for Kineobactrum sp. M2.</title>
        <authorList>
            <person name="Park S.-J."/>
        </authorList>
    </citation>
    <scope>NUCLEOTIDE SEQUENCE [LARGE SCALE GENOMIC DNA]</scope>
    <source>
        <strain evidence="7 8">M2</strain>
    </source>
</reference>
<dbReference type="KEGG" id="kim:G3T16_11630"/>
<evidence type="ECO:0000256" key="2">
    <source>
        <dbReference type="ARBA" id="ARBA00022692"/>
    </source>
</evidence>
<feature type="transmembrane region" description="Helical" evidence="5">
    <location>
        <begin position="182"/>
        <end position="206"/>
    </location>
</feature>
<feature type="transmembrane region" description="Helical" evidence="5">
    <location>
        <begin position="31"/>
        <end position="48"/>
    </location>
</feature>
<feature type="transmembrane region" description="Helical" evidence="5">
    <location>
        <begin position="55"/>
        <end position="78"/>
    </location>
</feature>
<organism evidence="7 8">
    <name type="scientific">Kineobactrum salinum</name>
    <dbReference type="NCBI Taxonomy" id="2708301"/>
    <lineage>
        <taxon>Bacteria</taxon>
        <taxon>Pseudomonadati</taxon>
        <taxon>Pseudomonadota</taxon>
        <taxon>Gammaproteobacteria</taxon>
        <taxon>Cellvibrionales</taxon>
        <taxon>Halieaceae</taxon>
        <taxon>Kineobactrum</taxon>
    </lineage>
</organism>
<dbReference type="EMBL" id="CP048711">
    <property type="protein sequence ID" value="QIB65973.1"/>
    <property type="molecule type" value="Genomic_DNA"/>
</dbReference>
<evidence type="ECO:0000256" key="1">
    <source>
        <dbReference type="ARBA" id="ARBA00004141"/>
    </source>
</evidence>
<protein>
    <submittedName>
        <fullName evidence="7">O-antigen ligase family protein</fullName>
    </submittedName>
</protein>
<keyword evidence="2 5" id="KW-0812">Transmembrane</keyword>
<dbReference type="GO" id="GO:0016874">
    <property type="term" value="F:ligase activity"/>
    <property type="evidence" value="ECO:0007669"/>
    <property type="project" value="UniProtKB-KW"/>
</dbReference>
<accession>A0A6C0U2D2</accession>
<dbReference type="Proteomes" id="UP000477680">
    <property type="component" value="Chromosome"/>
</dbReference>
<dbReference type="AlphaFoldDB" id="A0A6C0U2D2"/>
<keyword evidence="4 5" id="KW-0472">Membrane</keyword>
<evidence type="ECO:0000313" key="8">
    <source>
        <dbReference type="Proteomes" id="UP000477680"/>
    </source>
</evidence>
<feature type="transmembrane region" description="Helical" evidence="5">
    <location>
        <begin position="271"/>
        <end position="290"/>
    </location>
</feature>
<keyword evidence="7" id="KW-0436">Ligase</keyword>
<dbReference type="RefSeq" id="WP_163495410.1">
    <property type="nucleotide sequence ID" value="NZ_CP048711.1"/>
</dbReference>
<dbReference type="GO" id="GO:0016020">
    <property type="term" value="C:membrane"/>
    <property type="evidence" value="ECO:0007669"/>
    <property type="project" value="UniProtKB-SubCell"/>
</dbReference>
<evidence type="ECO:0000256" key="4">
    <source>
        <dbReference type="ARBA" id="ARBA00023136"/>
    </source>
</evidence>
<feature type="transmembrane region" description="Helical" evidence="5">
    <location>
        <begin position="5"/>
        <end position="25"/>
    </location>
</feature>
<evidence type="ECO:0000256" key="3">
    <source>
        <dbReference type="ARBA" id="ARBA00022989"/>
    </source>
</evidence>
<feature type="transmembrane region" description="Helical" evidence="5">
    <location>
        <begin position="157"/>
        <end position="175"/>
    </location>
</feature>
<sequence length="359" mass="38539">MAFFLVYMTGTLVSIMLSGSYRGLLSLGQTIMYPLCFGFLIASGYKYLWCSRRSILVLLVFLAFGNATVALLGAIGAISSVPFFGEVGQGRYIFGTTMHSSNGLAFNVNYYATIQGAMFFLYAIMAGAGGRRIAGINAFVLVMIFASSLIGSSRGGLVSFCAAFLSVGLIARPSIFTIKGSALLLGSIAAGVAILANLGAIGAYLYEALRLWKGLAMRGDLWSAAWELWMMRPVFGWGDLGGEGLATITYGEYEGSSMHSGYLNTLVRGGMVQFFASFGFVVFALLWGLGRSRVRWYINRWAVGGIVFYLVNAIFRTYSIGGLGLLPVIVLIASSICLYSSRTDKVYSSVPAKNLGGRS</sequence>
<keyword evidence="3 5" id="KW-1133">Transmembrane helix</keyword>